<dbReference type="PANTHER" id="PTHR11067:SF9">
    <property type="entry name" value="INOSINE TRIPHOSPHATE PYROPHOSPHATASE"/>
    <property type="match status" value="1"/>
</dbReference>
<keyword evidence="3 7" id="KW-0547">Nucleotide-binding</keyword>
<feature type="binding site" evidence="7">
    <location>
        <begin position="7"/>
        <end position="12"/>
    </location>
    <ligand>
        <name>substrate</name>
    </ligand>
</feature>
<evidence type="ECO:0000256" key="2">
    <source>
        <dbReference type="ARBA" id="ARBA00022723"/>
    </source>
</evidence>
<evidence type="ECO:0000256" key="7">
    <source>
        <dbReference type="HAMAP-Rule" id="MF_01405"/>
    </source>
</evidence>
<keyword evidence="5 7" id="KW-0460">Magnesium</keyword>
<dbReference type="HAMAP" id="MF_01405">
    <property type="entry name" value="Non_canon_purine_NTPase"/>
    <property type="match status" value="1"/>
</dbReference>
<comment type="subunit">
    <text evidence="7">Homodimer.</text>
</comment>
<name>A0ABT8T634_9BACT</name>
<dbReference type="Proteomes" id="UP001171111">
    <property type="component" value="Unassembled WGS sequence"/>
</dbReference>
<comment type="catalytic activity">
    <reaction evidence="7">
        <text>XTP + H2O = XMP + diphosphate + H(+)</text>
        <dbReference type="Rhea" id="RHEA:28610"/>
        <dbReference type="ChEBI" id="CHEBI:15377"/>
        <dbReference type="ChEBI" id="CHEBI:15378"/>
        <dbReference type="ChEBI" id="CHEBI:33019"/>
        <dbReference type="ChEBI" id="CHEBI:57464"/>
        <dbReference type="ChEBI" id="CHEBI:61314"/>
        <dbReference type="EC" id="3.6.1.66"/>
    </reaction>
</comment>
<keyword evidence="6 7" id="KW-0546">Nucleotide metabolism</keyword>
<comment type="function">
    <text evidence="7">Pyrophosphatase that catalyzes the hydrolysis of nucleoside triphosphates to their monophosphate derivatives, with a high preference for the non-canonical purine nucleotides XTP (xanthosine triphosphate), dITP (deoxyinosine triphosphate) and ITP. Seems to function as a house-cleaning enzyme that removes non-canonical purine nucleotides from the nucleotide pool, thus preventing their incorporation into DNA/RNA and avoiding chromosomal lesions.</text>
</comment>
<evidence type="ECO:0000256" key="3">
    <source>
        <dbReference type="ARBA" id="ARBA00022741"/>
    </source>
</evidence>
<comment type="caution">
    <text evidence="8">The sequence shown here is derived from an EMBL/GenBank/DDBJ whole genome shotgun (WGS) entry which is preliminary data.</text>
</comment>
<feature type="binding site" evidence="7">
    <location>
        <begin position="192"/>
        <end position="193"/>
    </location>
    <ligand>
        <name>substrate</name>
    </ligand>
</feature>
<evidence type="ECO:0000313" key="9">
    <source>
        <dbReference type="Proteomes" id="UP001171111"/>
    </source>
</evidence>
<dbReference type="InterPro" id="IPR020922">
    <property type="entry name" value="dITP/XTP_pyrophosphatase"/>
</dbReference>
<feature type="binding site" evidence="7">
    <location>
        <begin position="164"/>
        <end position="167"/>
    </location>
    <ligand>
        <name>substrate</name>
    </ligand>
</feature>
<comment type="catalytic activity">
    <reaction evidence="7">
        <text>ITP + H2O = IMP + diphosphate + H(+)</text>
        <dbReference type="Rhea" id="RHEA:29399"/>
        <dbReference type="ChEBI" id="CHEBI:15377"/>
        <dbReference type="ChEBI" id="CHEBI:15378"/>
        <dbReference type="ChEBI" id="CHEBI:33019"/>
        <dbReference type="ChEBI" id="CHEBI:58053"/>
        <dbReference type="ChEBI" id="CHEBI:61402"/>
        <dbReference type="EC" id="3.6.1.66"/>
    </reaction>
</comment>
<dbReference type="InterPro" id="IPR029001">
    <property type="entry name" value="ITPase-like_fam"/>
</dbReference>
<dbReference type="PANTHER" id="PTHR11067">
    <property type="entry name" value="INOSINE TRIPHOSPHATE PYROPHOSPHATASE/HAM1 PROTEIN"/>
    <property type="match status" value="1"/>
</dbReference>
<evidence type="ECO:0000256" key="4">
    <source>
        <dbReference type="ARBA" id="ARBA00022801"/>
    </source>
</evidence>
<proteinExistence type="inferred from homology"/>
<dbReference type="RefSeq" id="WP_302243717.1">
    <property type="nucleotide sequence ID" value="NZ_JAULJQ010000002.1"/>
</dbReference>
<evidence type="ECO:0000256" key="6">
    <source>
        <dbReference type="ARBA" id="ARBA00023080"/>
    </source>
</evidence>
<evidence type="ECO:0000313" key="8">
    <source>
        <dbReference type="EMBL" id="MDO2408948.1"/>
    </source>
</evidence>
<dbReference type="Gene3D" id="3.90.950.10">
    <property type="match status" value="1"/>
</dbReference>
<dbReference type="Pfam" id="PF01725">
    <property type="entry name" value="Ham1p_like"/>
    <property type="match status" value="1"/>
</dbReference>
<dbReference type="CDD" id="cd00515">
    <property type="entry name" value="HAM1"/>
    <property type="match status" value="1"/>
</dbReference>
<comment type="cofactor">
    <cofactor evidence="7">
        <name>Mg(2+)</name>
        <dbReference type="ChEBI" id="CHEBI:18420"/>
    </cofactor>
    <text evidence="7">Binds 1 Mg(2+) ion per subunit.</text>
</comment>
<protein>
    <recommendedName>
        <fullName evidence="7">dITP/XTP pyrophosphatase</fullName>
        <ecNumber evidence="7">3.6.1.66</ecNumber>
    </recommendedName>
    <alternativeName>
        <fullName evidence="7">Non-canonical purine NTP pyrophosphatase</fullName>
    </alternativeName>
    <alternativeName>
        <fullName evidence="7">Non-standard purine NTP pyrophosphatase</fullName>
    </alternativeName>
    <alternativeName>
        <fullName evidence="7">Nucleoside-triphosphate diphosphatase</fullName>
    </alternativeName>
    <alternativeName>
        <fullName evidence="7">Nucleoside-triphosphate pyrophosphatase</fullName>
        <shortName evidence="7">NTPase</shortName>
    </alternativeName>
</protein>
<feature type="binding site" evidence="7">
    <location>
        <position position="77"/>
    </location>
    <ligand>
        <name>substrate</name>
    </ligand>
</feature>
<keyword evidence="2 7" id="KW-0479">Metal-binding</keyword>
<keyword evidence="9" id="KW-1185">Reference proteome</keyword>
<dbReference type="SUPFAM" id="SSF52972">
    <property type="entry name" value="ITPase-like"/>
    <property type="match status" value="1"/>
</dbReference>
<sequence>MTIILASSNAGKLREFKDFLKEFKVRNYSEFIAPFHIEENGADFKENALIKARAVYKALKSQNPKALKNAIILSDDSGISVKALDGAPGIYSARYSSDIVEHPTEASNRAKLKSELDKKGVFSSPAFYTAAIAAISDIGGFSECVELGFMHGNAIADERGENGFGYDFMFIPQGYELTIGQLSEQTKEALSHRTQALRAILPHLKALAKG</sequence>
<comment type="catalytic activity">
    <reaction evidence="7">
        <text>dITP + H2O = dIMP + diphosphate + H(+)</text>
        <dbReference type="Rhea" id="RHEA:28342"/>
        <dbReference type="ChEBI" id="CHEBI:15377"/>
        <dbReference type="ChEBI" id="CHEBI:15378"/>
        <dbReference type="ChEBI" id="CHEBI:33019"/>
        <dbReference type="ChEBI" id="CHEBI:61194"/>
        <dbReference type="ChEBI" id="CHEBI:61382"/>
        <dbReference type="EC" id="3.6.1.66"/>
    </reaction>
</comment>
<dbReference type="InterPro" id="IPR002637">
    <property type="entry name" value="RdgB/HAM1"/>
</dbReference>
<keyword evidence="4 7" id="KW-0378">Hydrolase</keyword>
<accession>A0ABT8T634</accession>
<dbReference type="EC" id="3.6.1.66" evidence="7"/>
<dbReference type="EMBL" id="JAULJQ010000002">
    <property type="protein sequence ID" value="MDO2408948.1"/>
    <property type="molecule type" value="Genomic_DNA"/>
</dbReference>
<evidence type="ECO:0000256" key="5">
    <source>
        <dbReference type="ARBA" id="ARBA00022842"/>
    </source>
</evidence>
<evidence type="ECO:0000256" key="1">
    <source>
        <dbReference type="ARBA" id="ARBA00008023"/>
    </source>
</evidence>
<feature type="binding site" evidence="7">
    <location>
        <position position="38"/>
    </location>
    <ligand>
        <name>Mg(2+)</name>
        <dbReference type="ChEBI" id="CHEBI:18420"/>
    </ligand>
</feature>
<feature type="active site" description="Proton acceptor" evidence="7">
    <location>
        <position position="76"/>
    </location>
</feature>
<feature type="binding site" evidence="7">
    <location>
        <position position="187"/>
    </location>
    <ligand>
        <name>substrate</name>
    </ligand>
</feature>
<organism evidence="8 9">
    <name type="scientific">Campylobacter magnus</name>
    <dbReference type="NCBI Taxonomy" id="3026462"/>
    <lineage>
        <taxon>Bacteria</taxon>
        <taxon>Pseudomonadati</taxon>
        <taxon>Campylobacterota</taxon>
        <taxon>Epsilonproteobacteria</taxon>
        <taxon>Campylobacterales</taxon>
        <taxon>Campylobacteraceae</taxon>
        <taxon>Campylobacter</taxon>
    </lineage>
</organism>
<reference evidence="8 9" key="1">
    <citation type="submission" date="2023-06" db="EMBL/GenBank/DDBJ databases">
        <title>Campylobacter magnum sp. nov., isolated from cecal contents of domestic pigs (Sus scrofa domesticus).</title>
        <authorList>
            <person name="Papic B."/>
            <person name="Gruntar I."/>
        </authorList>
    </citation>
    <scope>NUCLEOTIDE SEQUENCE [LARGE SCALE GENOMIC DNA]</scope>
    <source>
        <strain evidence="9">34484-21</strain>
    </source>
</reference>
<gene>
    <name evidence="8" type="ORF">Q2362_02385</name>
</gene>
<comment type="similarity">
    <text evidence="1 7">Belongs to the HAM1 NTPase family.</text>
</comment>
<feature type="binding site" evidence="7">
    <location>
        <position position="76"/>
    </location>
    <ligand>
        <name>Mg(2+)</name>
        <dbReference type="ChEBI" id="CHEBI:18420"/>
    </ligand>
</feature>